<accession>A0ABR1V9G3</accession>
<keyword evidence="3" id="KW-1185">Reference proteome</keyword>
<comment type="caution">
    <text evidence="2">The sequence shown here is derived from an EMBL/GenBank/DDBJ whole genome shotgun (WGS) entry which is preliminary data.</text>
</comment>
<dbReference type="GeneID" id="92050815"/>
<dbReference type="InterPro" id="IPR036770">
    <property type="entry name" value="Ankyrin_rpt-contain_sf"/>
</dbReference>
<dbReference type="EMBL" id="JAQQWN010000009">
    <property type="protein sequence ID" value="KAK8066694.1"/>
    <property type="molecule type" value="Genomic_DNA"/>
</dbReference>
<dbReference type="RefSeq" id="XP_066663447.1">
    <property type="nucleotide sequence ID" value="XM_066817755.1"/>
</dbReference>
<organism evidence="2 3">
    <name type="scientific">Apiospora hydei</name>
    <dbReference type="NCBI Taxonomy" id="1337664"/>
    <lineage>
        <taxon>Eukaryota</taxon>
        <taxon>Fungi</taxon>
        <taxon>Dikarya</taxon>
        <taxon>Ascomycota</taxon>
        <taxon>Pezizomycotina</taxon>
        <taxon>Sordariomycetes</taxon>
        <taxon>Xylariomycetidae</taxon>
        <taxon>Amphisphaeriales</taxon>
        <taxon>Apiosporaceae</taxon>
        <taxon>Apiospora</taxon>
    </lineage>
</organism>
<evidence type="ECO:0000313" key="3">
    <source>
        <dbReference type="Proteomes" id="UP001433268"/>
    </source>
</evidence>
<feature type="region of interest" description="Disordered" evidence="1">
    <location>
        <begin position="92"/>
        <end position="114"/>
    </location>
</feature>
<gene>
    <name evidence="2" type="ORF">PG997_013441</name>
</gene>
<sequence length="185" mass="20550">MTQLGAAPNPIWGRLETWYAENGNLAMLQHYQVRFAEAEWSARMGSGGRMPRGSPAYTMAQDSSPLNHACQNGYEDVADYLLGRRATAAATAVRPVPGRGARRQPAHHGHADRLRDLVKGVRGRRLLAEAMLGEHWAMVELLVREGFVFTDSHRRFAIDKASKSGLDSMVDYLQSWETTVLSDAQ</sequence>
<dbReference type="Proteomes" id="UP001433268">
    <property type="component" value="Unassembled WGS sequence"/>
</dbReference>
<dbReference type="SUPFAM" id="SSF48403">
    <property type="entry name" value="Ankyrin repeat"/>
    <property type="match status" value="1"/>
</dbReference>
<protein>
    <submittedName>
        <fullName evidence="2">Uncharacterized protein</fullName>
    </submittedName>
</protein>
<reference evidence="2 3" key="1">
    <citation type="submission" date="2023-01" db="EMBL/GenBank/DDBJ databases">
        <title>Analysis of 21 Apiospora genomes using comparative genomics revels a genus with tremendous synthesis potential of carbohydrate active enzymes and secondary metabolites.</title>
        <authorList>
            <person name="Sorensen T."/>
        </authorList>
    </citation>
    <scope>NUCLEOTIDE SEQUENCE [LARGE SCALE GENOMIC DNA]</scope>
    <source>
        <strain evidence="2 3">CBS 114990</strain>
    </source>
</reference>
<evidence type="ECO:0000313" key="2">
    <source>
        <dbReference type="EMBL" id="KAK8066694.1"/>
    </source>
</evidence>
<dbReference type="Gene3D" id="1.25.40.20">
    <property type="entry name" value="Ankyrin repeat-containing domain"/>
    <property type="match status" value="1"/>
</dbReference>
<evidence type="ECO:0000256" key="1">
    <source>
        <dbReference type="SAM" id="MobiDB-lite"/>
    </source>
</evidence>
<name>A0ABR1V9G3_9PEZI</name>
<proteinExistence type="predicted"/>